<dbReference type="InterPro" id="IPR037401">
    <property type="entry name" value="SnoaL-like"/>
</dbReference>
<evidence type="ECO:0000313" key="3">
    <source>
        <dbReference type="Proteomes" id="UP000520767"/>
    </source>
</evidence>
<dbReference type="Gene3D" id="3.10.450.50">
    <property type="match status" value="1"/>
</dbReference>
<proteinExistence type="predicted"/>
<dbReference type="GO" id="GO:0016853">
    <property type="term" value="F:isomerase activity"/>
    <property type="evidence" value="ECO:0007669"/>
    <property type="project" value="UniProtKB-KW"/>
</dbReference>
<keyword evidence="3" id="KW-1185">Reference proteome</keyword>
<evidence type="ECO:0000313" key="2">
    <source>
        <dbReference type="EMBL" id="MBB4904449.1"/>
    </source>
</evidence>
<keyword evidence="2" id="KW-0413">Isomerase</keyword>
<dbReference type="SUPFAM" id="SSF54427">
    <property type="entry name" value="NTF2-like"/>
    <property type="match status" value="1"/>
</dbReference>
<organism evidence="2 3">
    <name type="scientific">Actinophytocola algeriensis</name>
    <dbReference type="NCBI Taxonomy" id="1768010"/>
    <lineage>
        <taxon>Bacteria</taxon>
        <taxon>Bacillati</taxon>
        <taxon>Actinomycetota</taxon>
        <taxon>Actinomycetes</taxon>
        <taxon>Pseudonocardiales</taxon>
        <taxon>Pseudonocardiaceae</taxon>
    </lineage>
</organism>
<dbReference type="AlphaFoldDB" id="A0A7W7PZZ8"/>
<evidence type="ECO:0000259" key="1">
    <source>
        <dbReference type="Pfam" id="PF12680"/>
    </source>
</evidence>
<sequence>MPPEPAEVATQFNDAINAGDLAGLAVLMSDDHRFVDAASNVVSGKPACLAAWRGFFESFPDYQNVFTAFFTRGDVVMIVGRSECSEPALAGPALWTATVIGDQVTEWHVHEDAPEVREHLGLPAK</sequence>
<name>A0A7W7PZZ8_9PSEU</name>
<protein>
    <submittedName>
        <fullName evidence="2">Ketosteroid isomerase-like protein</fullName>
    </submittedName>
</protein>
<dbReference type="InterPro" id="IPR032710">
    <property type="entry name" value="NTF2-like_dom_sf"/>
</dbReference>
<comment type="caution">
    <text evidence="2">The sequence shown here is derived from an EMBL/GenBank/DDBJ whole genome shotgun (WGS) entry which is preliminary data.</text>
</comment>
<dbReference type="Proteomes" id="UP000520767">
    <property type="component" value="Unassembled WGS sequence"/>
</dbReference>
<dbReference type="EMBL" id="JACHJQ010000001">
    <property type="protein sequence ID" value="MBB4904449.1"/>
    <property type="molecule type" value="Genomic_DNA"/>
</dbReference>
<feature type="domain" description="SnoaL-like" evidence="1">
    <location>
        <begin position="10"/>
        <end position="88"/>
    </location>
</feature>
<gene>
    <name evidence="2" type="ORF">FHR82_000659</name>
</gene>
<dbReference type="Pfam" id="PF12680">
    <property type="entry name" value="SnoaL_2"/>
    <property type="match status" value="1"/>
</dbReference>
<accession>A0A7W7PZZ8</accession>
<reference evidence="2 3" key="1">
    <citation type="submission" date="2020-08" db="EMBL/GenBank/DDBJ databases">
        <title>Genomic Encyclopedia of Type Strains, Phase III (KMG-III): the genomes of soil and plant-associated and newly described type strains.</title>
        <authorList>
            <person name="Whitman W."/>
        </authorList>
    </citation>
    <scope>NUCLEOTIDE SEQUENCE [LARGE SCALE GENOMIC DNA]</scope>
    <source>
        <strain evidence="2 3">CECT 8960</strain>
    </source>
</reference>
<dbReference type="RefSeq" id="WP_184808702.1">
    <property type="nucleotide sequence ID" value="NZ_JACHJQ010000001.1"/>
</dbReference>